<accession>A0ABP8WS48</accession>
<evidence type="ECO:0000313" key="2">
    <source>
        <dbReference type="EMBL" id="GAA4693272.1"/>
    </source>
</evidence>
<proteinExistence type="predicted"/>
<protein>
    <submittedName>
        <fullName evidence="2">Uncharacterized protein</fullName>
    </submittedName>
</protein>
<gene>
    <name evidence="2" type="ORF">GCM10023215_33120</name>
</gene>
<feature type="region of interest" description="Disordered" evidence="1">
    <location>
        <begin position="1"/>
        <end position="60"/>
    </location>
</feature>
<keyword evidence="3" id="KW-1185">Reference proteome</keyword>
<organism evidence="2 3">
    <name type="scientific">Pseudonocardia yuanmonensis</name>
    <dbReference type="NCBI Taxonomy" id="1095914"/>
    <lineage>
        <taxon>Bacteria</taxon>
        <taxon>Bacillati</taxon>
        <taxon>Actinomycetota</taxon>
        <taxon>Actinomycetes</taxon>
        <taxon>Pseudonocardiales</taxon>
        <taxon>Pseudonocardiaceae</taxon>
        <taxon>Pseudonocardia</taxon>
    </lineage>
</organism>
<comment type="caution">
    <text evidence="2">The sequence shown here is derived from an EMBL/GenBank/DDBJ whole genome shotgun (WGS) entry which is preliminary data.</text>
</comment>
<name>A0ABP8WS48_9PSEU</name>
<reference evidence="3" key="1">
    <citation type="journal article" date="2019" name="Int. J. Syst. Evol. Microbiol.">
        <title>The Global Catalogue of Microorganisms (GCM) 10K type strain sequencing project: providing services to taxonomists for standard genome sequencing and annotation.</title>
        <authorList>
            <consortium name="The Broad Institute Genomics Platform"/>
            <consortium name="The Broad Institute Genome Sequencing Center for Infectious Disease"/>
            <person name="Wu L."/>
            <person name="Ma J."/>
        </authorList>
    </citation>
    <scope>NUCLEOTIDE SEQUENCE [LARGE SCALE GENOMIC DNA]</scope>
    <source>
        <strain evidence="3">JCM 18055</strain>
    </source>
</reference>
<dbReference type="Proteomes" id="UP001500325">
    <property type="component" value="Unassembled WGS sequence"/>
</dbReference>
<evidence type="ECO:0000256" key="1">
    <source>
        <dbReference type="SAM" id="MobiDB-lite"/>
    </source>
</evidence>
<dbReference type="RefSeq" id="WP_345381431.1">
    <property type="nucleotide sequence ID" value="NZ_BAABIC010000010.1"/>
</dbReference>
<sequence length="60" mass="6287">MTARDKNDEGMTEQVLRESTITGTPEDDAHAAADEPQGAAFPRGGADTADSAGEHEEGDR</sequence>
<evidence type="ECO:0000313" key="3">
    <source>
        <dbReference type="Proteomes" id="UP001500325"/>
    </source>
</evidence>
<dbReference type="EMBL" id="BAABIC010000010">
    <property type="protein sequence ID" value="GAA4693272.1"/>
    <property type="molecule type" value="Genomic_DNA"/>
</dbReference>